<reference evidence="2 3" key="1">
    <citation type="submission" date="2016-10" db="EMBL/GenBank/DDBJ databases">
        <authorList>
            <person name="de Groot N.N."/>
        </authorList>
    </citation>
    <scope>NUCLEOTIDE SEQUENCE [LARGE SCALE GENOMIC DNA]</scope>
    <source>
        <strain evidence="2 3">IBRC-M10418</strain>
    </source>
</reference>
<dbReference type="Proteomes" id="UP000199215">
    <property type="component" value="Unassembled WGS sequence"/>
</dbReference>
<keyword evidence="3" id="KW-1185">Reference proteome</keyword>
<protein>
    <submittedName>
        <fullName evidence="2">Uncharacterized protein</fullName>
    </submittedName>
</protein>
<evidence type="ECO:0000313" key="2">
    <source>
        <dbReference type="EMBL" id="SEH65673.1"/>
    </source>
</evidence>
<dbReference type="AlphaFoldDB" id="A0A1H6K2C0"/>
<dbReference type="EMBL" id="FNWU01000022">
    <property type="protein sequence ID" value="SEH65673.1"/>
    <property type="molecule type" value="Genomic_DNA"/>
</dbReference>
<name>A0A1H6K2C0_9EURY</name>
<organism evidence="2 3">
    <name type="scientific">Halopenitus malekzadehii</name>
    <dbReference type="NCBI Taxonomy" id="1267564"/>
    <lineage>
        <taxon>Archaea</taxon>
        <taxon>Methanobacteriati</taxon>
        <taxon>Methanobacteriota</taxon>
        <taxon>Stenosarchaea group</taxon>
        <taxon>Halobacteria</taxon>
        <taxon>Halobacteriales</taxon>
        <taxon>Haloferacaceae</taxon>
        <taxon>Halopenitus</taxon>
    </lineage>
</organism>
<feature type="region of interest" description="Disordered" evidence="1">
    <location>
        <begin position="1"/>
        <end position="21"/>
    </location>
</feature>
<evidence type="ECO:0000256" key="1">
    <source>
        <dbReference type="SAM" id="MobiDB-lite"/>
    </source>
</evidence>
<gene>
    <name evidence="2" type="ORF">SAMN05192561_12222</name>
</gene>
<accession>A0A1H6K2C0</accession>
<sequence length="62" mass="6917">MHFGLISEPVGAKQDAKRNGDCTDLEHREVRAQRFNPLGTVNTDSVSDRNSSIHKLVRELIG</sequence>
<evidence type="ECO:0000313" key="3">
    <source>
        <dbReference type="Proteomes" id="UP000199215"/>
    </source>
</evidence>
<proteinExistence type="predicted"/>